<gene>
    <name evidence="11" type="ORF">EYH37_06040</name>
</gene>
<keyword evidence="3" id="KW-0479">Metal-binding</keyword>
<dbReference type="GO" id="GO:0003677">
    <property type="term" value="F:DNA binding"/>
    <property type="evidence" value="ECO:0007669"/>
    <property type="project" value="InterPro"/>
</dbReference>
<dbReference type="PANTHER" id="PTHR43505:SF1">
    <property type="entry name" value="REVERSE GYRASE"/>
    <property type="match status" value="1"/>
</dbReference>
<dbReference type="GO" id="GO:0008270">
    <property type="term" value="F:zinc ion binding"/>
    <property type="evidence" value="ECO:0007669"/>
    <property type="project" value="UniProtKB-KW"/>
</dbReference>
<keyword evidence="4" id="KW-0547">Nucleotide-binding</keyword>
<keyword evidence="9" id="KW-0812">Transmembrane</keyword>
<organism evidence="11 12">
    <name type="scientific">Aquifex aeolicus</name>
    <dbReference type="NCBI Taxonomy" id="63363"/>
    <lineage>
        <taxon>Bacteria</taxon>
        <taxon>Pseudomonadati</taxon>
        <taxon>Aquificota</taxon>
        <taxon>Aquificia</taxon>
        <taxon>Aquificales</taxon>
        <taxon>Aquificaceae</taxon>
        <taxon>Aquifex</taxon>
    </lineage>
</organism>
<dbReference type="AlphaFoldDB" id="A0A9D0YS03"/>
<dbReference type="Proteomes" id="UP000606463">
    <property type="component" value="Unassembled WGS sequence"/>
</dbReference>
<feature type="non-terminal residue" evidence="11">
    <location>
        <position position="180"/>
    </location>
</feature>
<keyword evidence="8" id="KW-0862">Zinc</keyword>
<keyword evidence="8" id="KW-0863">Zinc-finger</keyword>
<dbReference type="Pfam" id="PF17915">
    <property type="entry name" value="zf_Rg"/>
    <property type="match status" value="1"/>
</dbReference>
<keyword evidence="9" id="KW-0472">Membrane</keyword>
<name>A0A9D0YS03_AQUAO</name>
<evidence type="ECO:0000256" key="6">
    <source>
        <dbReference type="ARBA" id="ARBA00023235"/>
    </source>
</evidence>
<reference evidence="11" key="1">
    <citation type="journal article" date="2020" name="ISME J.">
        <title>Gammaproteobacteria mediating utilization of methyl-, sulfur- and petroleum organic compounds in deep ocean hydrothermal plumes.</title>
        <authorList>
            <person name="Zhou Z."/>
            <person name="Liu Y."/>
            <person name="Pan J."/>
            <person name="Cron B.R."/>
            <person name="Toner B.M."/>
            <person name="Anantharaman K."/>
            <person name="Breier J.A."/>
            <person name="Dick G.J."/>
            <person name="Li M."/>
        </authorList>
    </citation>
    <scope>NUCLEOTIDE SEQUENCE</scope>
    <source>
        <strain evidence="11">SZUA-1501</strain>
    </source>
</reference>
<evidence type="ECO:0000256" key="7">
    <source>
        <dbReference type="ARBA" id="ARBA00049360"/>
    </source>
</evidence>
<comment type="catalytic activity">
    <reaction evidence="7">
        <text>ATP + H2O = ADP + phosphate + H(+)</text>
        <dbReference type="Rhea" id="RHEA:13065"/>
        <dbReference type="ChEBI" id="CHEBI:15377"/>
        <dbReference type="ChEBI" id="CHEBI:15378"/>
        <dbReference type="ChEBI" id="CHEBI:30616"/>
        <dbReference type="ChEBI" id="CHEBI:43474"/>
        <dbReference type="ChEBI" id="CHEBI:456216"/>
    </reaction>
</comment>
<evidence type="ECO:0000313" key="12">
    <source>
        <dbReference type="Proteomes" id="UP000606463"/>
    </source>
</evidence>
<keyword evidence="5" id="KW-0067">ATP-binding</keyword>
<dbReference type="EMBL" id="DQVE01000060">
    <property type="protein sequence ID" value="HIP98899.1"/>
    <property type="molecule type" value="Genomic_DNA"/>
</dbReference>
<evidence type="ECO:0000313" key="11">
    <source>
        <dbReference type="EMBL" id="HIP98899.1"/>
    </source>
</evidence>
<dbReference type="InterPro" id="IPR040569">
    <property type="entry name" value="Znf_Rg"/>
</dbReference>
<sequence>MGEKIKAIFEKACPNCGGAISDYRLKKGLPCYKCLPKIEKEDSYLACLELSATQRLQGDFKEICQLSEATGDFSNFFKSIHKSAPWSLQIAWFKRFFLGRSFALLAPTGIGKTTFGLTLSFYLAREKRQKSYLIFPTRLLVEQALNKLRKMGVPEDYLLFFGEKPSVTKKQKEERLKRLR</sequence>
<dbReference type="GO" id="GO:0005524">
    <property type="term" value="F:ATP binding"/>
    <property type="evidence" value="ECO:0007669"/>
    <property type="project" value="UniProtKB-KW"/>
</dbReference>
<dbReference type="PANTHER" id="PTHR43505">
    <property type="entry name" value="REVERSE GYRASE"/>
    <property type="match status" value="1"/>
</dbReference>
<accession>A0A9D0YS03</accession>
<keyword evidence="11" id="KW-0347">Helicase</keyword>
<comment type="subcellular location">
    <subcellularLocation>
        <location evidence="1">Cytoplasm</location>
    </subcellularLocation>
</comment>
<keyword evidence="6" id="KW-0413">Isomerase</keyword>
<dbReference type="Gene3D" id="3.40.50.300">
    <property type="entry name" value="P-loop containing nucleotide triphosphate hydrolases"/>
    <property type="match status" value="1"/>
</dbReference>
<evidence type="ECO:0000256" key="1">
    <source>
        <dbReference type="ARBA" id="ARBA00004496"/>
    </source>
</evidence>
<keyword evidence="2" id="KW-0963">Cytoplasm</keyword>
<protein>
    <submittedName>
        <fullName evidence="11">DEAD/DEAH box helicase</fullName>
    </submittedName>
</protein>
<dbReference type="GO" id="GO:0006265">
    <property type="term" value="P:DNA topological change"/>
    <property type="evidence" value="ECO:0007669"/>
    <property type="project" value="InterPro"/>
</dbReference>
<evidence type="ECO:0000256" key="4">
    <source>
        <dbReference type="ARBA" id="ARBA00022741"/>
    </source>
</evidence>
<evidence type="ECO:0000256" key="2">
    <source>
        <dbReference type="ARBA" id="ARBA00022490"/>
    </source>
</evidence>
<evidence type="ECO:0000256" key="5">
    <source>
        <dbReference type="ARBA" id="ARBA00022840"/>
    </source>
</evidence>
<dbReference type="InterPro" id="IPR005736">
    <property type="entry name" value="Reverse_gyrase"/>
</dbReference>
<proteinExistence type="predicted"/>
<dbReference type="GO" id="GO:0004386">
    <property type="term" value="F:helicase activity"/>
    <property type="evidence" value="ECO:0007669"/>
    <property type="project" value="UniProtKB-KW"/>
</dbReference>
<evidence type="ECO:0000256" key="9">
    <source>
        <dbReference type="SAM" id="Phobius"/>
    </source>
</evidence>
<comment type="caution">
    <text evidence="11">The sequence shown here is derived from an EMBL/GenBank/DDBJ whole genome shotgun (WGS) entry which is preliminary data.</text>
</comment>
<dbReference type="PROSITE" id="PS52036">
    <property type="entry name" value="ZF_RG_N"/>
    <property type="match status" value="1"/>
</dbReference>
<dbReference type="Pfam" id="PF00270">
    <property type="entry name" value="DEAD"/>
    <property type="match status" value="1"/>
</dbReference>
<evidence type="ECO:0000256" key="8">
    <source>
        <dbReference type="PROSITE-ProRule" id="PRU01380"/>
    </source>
</evidence>
<evidence type="ECO:0000259" key="10">
    <source>
        <dbReference type="PROSITE" id="PS52036"/>
    </source>
</evidence>
<feature type="transmembrane region" description="Helical" evidence="9">
    <location>
        <begin position="102"/>
        <end position="124"/>
    </location>
</feature>
<dbReference type="GO" id="GO:0160097">
    <property type="term" value="F:reverse gyrase activity"/>
    <property type="evidence" value="ECO:0007669"/>
    <property type="project" value="UniProtKB-ARBA"/>
</dbReference>
<dbReference type="SUPFAM" id="SSF52540">
    <property type="entry name" value="P-loop containing nucleoside triphosphate hydrolases"/>
    <property type="match status" value="1"/>
</dbReference>
<evidence type="ECO:0000256" key="3">
    <source>
        <dbReference type="ARBA" id="ARBA00022723"/>
    </source>
</evidence>
<dbReference type="GO" id="GO:0005737">
    <property type="term" value="C:cytoplasm"/>
    <property type="evidence" value="ECO:0007669"/>
    <property type="project" value="UniProtKB-SubCell"/>
</dbReference>
<keyword evidence="11" id="KW-0378">Hydrolase</keyword>
<feature type="domain" description="RG N-terminal-type" evidence="10">
    <location>
        <begin position="3"/>
        <end position="44"/>
    </location>
</feature>
<dbReference type="InterPro" id="IPR011545">
    <property type="entry name" value="DEAD/DEAH_box_helicase_dom"/>
</dbReference>
<keyword evidence="9" id="KW-1133">Transmembrane helix</keyword>
<dbReference type="InterPro" id="IPR027417">
    <property type="entry name" value="P-loop_NTPase"/>
</dbReference>